<organism evidence="1 2">
    <name type="scientific">Paragemmobacter ruber</name>
    <dbReference type="NCBI Taxonomy" id="1985673"/>
    <lineage>
        <taxon>Bacteria</taxon>
        <taxon>Pseudomonadati</taxon>
        <taxon>Pseudomonadota</taxon>
        <taxon>Alphaproteobacteria</taxon>
        <taxon>Rhodobacterales</taxon>
        <taxon>Paracoccaceae</taxon>
        <taxon>Paragemmobacter</taxon>
    </lineage>
</organism>
<proteinExistence type="predicted"/>
<evidence type="ECO:0000313" key="1">
    <source>
        <dbReference type="EMBL" id="NBE05934.1"/>
    </source>
</evidence>
<gene>
    <name evidence="1" type="ORF">GU920_00125</name>
</gene>
<dbReference type="NCBIfam" id="TIGR02215">
    <property type="entry name" value="phage_chp_gp8"/>
    <property type="match status" value="1"/>
</dbReference>
<sequence>MKAVGEVPAAVTAAAFKRAVHIIEGVTDDDPLITDLLRAAQDTVEAGTRRPMTPRAVLIEWRATSWARWWFPVAPVVSVASVSLQQGDGSFVALAPEAWRLEMAADEPSLVFADGALVAGRVVRVACSVGYADGAGPHQLRQATILLAKEWMDAGIAVEAGQGVPISFGARALMRQVKYVRPAEFGVA</sequence>
<dbReference type="Proteomes" id="UP001517376">
    <property type="component" value="Unassembled WGS sequence"/>
</dbReference>
<dbReference type="EMBL" id="JAAATW010000001">
    <property type="protein sequence ID" value="NBE05934.1"/>
    <property type="molecule type" value="Genomic_DNA"/>
</dbReference>
<comment type="caution">
    <text evidence="1">The sequence shown here is derived from an EMBL/GenBank/DDBJ whole genome shotgun (WGS) entry which is preliminary data.</text>
</comment>
<dbReference type="RefSeq" id="WP_161764762.1">
    <property type="nucleotide sequence ID" value="NZ_JAAATW010000001.1"/>
</dbReference>
<keyword evidence="2" id="KW-1185">Reference proteome</keyword>
<accession>A0ABW9Y0D8</accession>
<name>A0ABW9Y0D8_9RHOB</name>
<evidence type="ECO:0008006" key="3">
    <source>
        <dbReference type="Google" id="ProtNLM"/>
    </source>
</evidence>
<evidence type="ECO:0000313" key="2">
    <source>
        <dbReference type="Proteomes" id="UP001517376"/>
    </source>
</evidence>
<dbReference type="InterPro" id="IPR011738">
    <property type="entry name" value="Phage_CHP"/>
</dbReference>
<protein>
    <recommendedName>
        <fullName evidence="3">PhiE125 gp8 family phage protein</fullName>
    </recommendedName>
</protein>
<reference evidence="2" key="1">
    <citation type="submission" date="2020-01" db="EMBL/GenBank/DDBJ databases">
        <title>Sphingomonas sp. strain CSW-10.</title>
        <authorList>
            <person name="Chen W.-M."/>
        </authorList>
    </citation>
    <scope>NUCLEOTIDE SEQUENCE [LARGE SCALE GENOMIC DNA]</scope>
    <source>
        <strain evidence="2">CCP-1</strain>
    </source>
</reference>